<evidence type="ECO:0000313" key="1">
    <source>
        <dbReference type="EMBL" id="QZE14085.1"/>
    </source>
</evidence>
<keyword evidence="2" id="KW-1185">Reference proteome</keyword>
<evidence type="ECO:0000313" key="2">
    <source>
        <dbReference type="Proteomes" id="UP000826212"/>
    </source>
</evidence>
<protein>
    <submittedName>
        <fullName evidence="1">Uncharacterized protein</fullName>
    </submittedName>
</protein>
<reference evidence="1" key="1">
    <citation type="submission" date="2021-08" db="EMBL/GenBank/DDBJ databases">
        <title>Novel anaerobic bacterium isolated from sea squirt in East Sea, Republic of Korea.</title>
        <authorList>
            <person name="Nguyen T.H."/>
            <person name="Li Z."/>
            <person name="Lee Y.-J."/>
            <person name="Ko J."/>
            <person name="Kim S.-G."/>
        </authorList>
    </citation>
    <scope>NUCLEOTIDE SEQUENCE</scope>
    <source>
        <strain evidence="1">KCTC 25031</strain>
    </source>
</reference>
<organism evidence="1 2">
    <name type="scientific">Halosquirtibacter laminarini</name>
    <dbReference type="NCBI Taxonomy" id="3374600"/>
    <lineage>
        <taxon>Bacteria</taxon>
        <taxon>Pseudomonadati</taxon>
        <taxon>Bacteroidota</taxon>
        <taxon>Bacteroidia</taxon>
        <taxon>Marinilabiliales</taxon>
        <taxon>Prolixibacteraceae</taxon>
        <taxon>Halosquirtibacter</taxon>
    </lineage>
</organism>
<dbReference type="Proteomes" id="UP000826212">
    <property type="component" value="Chromosome"/>
</dbReference>
<proteinExistence type="predicted"/>
<gene>
    <name evidence="1" type="ORF">K4L44_16385</name>
</gene>
<dbReference type="EMBL" id="CP081303">
    <property type="protein sequence ID" value="QZE14085.1"/>
    <property type="molecule type" value="Genomic_DNA"/>
</dbReference>
<accession>A0AC61NIJ3</accession>
<name>A0AC61NIJ3_9BACT</name>
<sequence>MPRVLLIIIVTIFFLSSCKKEETPSHQQYQETLLVYMIADNDLYNEAFLDSYQIAQGLNKGQKVVVYIDAGQGNAKLYELNQPNMSSIQNHIVKMYSHDDSANPKVIYETLQEMIRLYPSQNYDLILWSHSNAWFPNIPTRTKSFGYDRGTTINIDKLVSALPIKFRTILFDSCLMGSIEVISELQHNAEYIVAAPTNVLKEGFYYRDMIPKLLNEKAPIQQRLIDACQQYIDHYTNQIEPSQQSASISIYQTAYIPEVEQAFQSIRNHRKEVITSENVLQLDNVYKCYDFHDMLKKNYSPQDYEKVKSSLKRLIVFHDHTDWFLSKIELERSNGISCYIPTRNDNQYFSYYQTLSWSKHSEYNQAIFP</sequence>